<sequence>MAKNLSSSVRFLVLLISIVCLMAVGDCIRHNCSNLLGKCDTIADCTKSCQSIHKDGLGMCHYNLCTCFYNGPPPPPAKKCLAGYLGLYDAKCNSWCSDYLINGKGFSKPWNGKELCICEYDG</sequence>
<comment type="subcellular location">
    <subcellularLocation>
        <location evidence="1 9">Secreted</location>
    </subcellularLocation>
</comment>
<accession>I3SJZ1</accession>
<evidence type="ECO:0000256" key="3">
    <source>
        <dbReference type="ARBA" id="ARBA00022525"/>
    </source>
</evidence>
<evidence type="ECO:0000256" key="2">
    <source>
        <dbReference type="ARBA" id="ARBA00006722"/>
    </source>
</evidence>
<dbReference type="AlphaFoldDB" id="I3SJZ1"/>
<organism evidence="10">
    <name type="scientific">Lotus japonicus</name>
    <name type="common">Lotus corniculatus var. japonicus</name>
    <dbReference type="NCBI Taxonomy" id="34305"/>
    <lineage>
        <taxon>Eukaryota</taxon>
        <taxon>Viridiplantae</taxon>
        <taxon>Streptophyta</taxon>
        <taxon>Embryophyta</taxon>
        <taxon>Tracheophyta</taxon>
        <taxon>Spermatophyta</taxon>
        <taxon>Magnoliopsida</taxon>
        <taxon>eudicotyledons</taxon>
        <taxon>Gunneridae</taxon>
        <taxon>Pentapetalae</taxon>
        <taxon>rosids</taxon>
        <taxon>fabids</taxon>
        <taxon>Fabales</taxon>
        <taxon>Fabaceae</taxon>
        <taxon>Papilionoideae</taxon>
        <taxon>50 kb inversion clade</taxon>
        <taxon>NPAAA clade</taxon>
        <taxon>Hologalegina</taxon>
        <taxon>robinioid clade</taxon>
        <taxon>Loteae</taxon>
        <taxon>Lotus</taxon>
    </lineage>
</organism>
<comment type="similarity">
    <text evidence="2 9">Belongs to the DEFL family.</text>
</comment>
<evidence type="ECO:0000256" key="7">
    <source>
        <dbReference type="ARBA" id="ARBA00022821"/>
    </source>
</evidence>
<dbReference type="InterPro" id="IPR039641">
    <property type="entry name" value="LCR"/>
</dbReference>
<keyword evidence="7 9" id="KW-0611">Plant defense</keyword>
<feature type="signal peptide" evidence="9">
    <location>
        <begin position="1"/>
        <end position="27"/>
    </location>
</feature>
<dbReference type="GO" id="GO:0050832">
    <property type="term" value="P:defense response to fungus"/>
    <property type="evidence" value="ECO:0007669"/>
    <property type="project" value="UniProtKB-UniRule"/>
</dbReference>
<dbReference type="PANTHER" id="PTHR36788:SF2">
    <property type="entry name" value="DEFENSIN-LIKE PROTEIN 183"/>
    <property type="match status" value="1"/>
</dbReference>
<evidence type="ECO:0000256" key="6">
    <source>
        <dbReference type="ARBA" id="ARBA00022729"/>
    </source>
</evidence>
<keyword evidence="4 9" id="KW-0929">Antimicrobial</keyword>
<evidence type="ECO:0000313" key="10">
    <source>
        <dbReference type="EMBL" id="AFK40583.1"/>
    </source>
</evidence>
<keyword evidence="6 9" id="KW-0732">Signal</keyword>
<reference evidence="10" key="1">
    <citation type="submission" date="2012-05" db="EMBL/GenBank/DDBJ databases">
        <authorList>
            <person name="Krishnakumar V."/>
            <person name="Cheung F."/>
            <person name="Xiao Y."/>
            <person name="Chan A."/>
            <person name="Moskal W.A."/>
            <person name="Town C.D."/>
        </authorList>
    </citation>
    <scope>NUCLEOTIDE SEQUENCE</scope>
</reference>
<protein>
    <recommendedName>
        <fullName evidence="9">Defensin-like protein</fullName>
    </recommendedName>
</protein>
<evidence type="ECO:0000256" key="5">
    <source>
        <dbReference type="ARBA" id="ARBA00022577"/>
    </source>
</evidence>
<evidence type="ECO:0000256" key="4">
    <source>
        <dbReference type="ARBA" id="ARBA00022529"/>
    </source>
</evidence>
<feature type="chain" id="PRO_5027165128" description="Defensin-like protein" evidence="9">
    <location>
        <begin position="28"/>
        <end position="122"/>
    </location>
</feature>
<evidence type="ECO:0000256" key="1">
    <source>
        <dbReference type="ARBA" id="ARBA00004613"/>
    </source>
</evidence>
<dbReference type="PANTHER" id="PTHR36788">
    <property type="entry name" value="DEFENSIN-LIKE PROTEIN 183"/>
    <property type="match status" value="1"/>
</dbReference>
<keyword evidence="5 9" id="KW-0295">Fungicide</keyword>
<evidence type="ECO:0000256" key="9">
    <source>
        <dbReference type="RuleBase" id="RU367109"/>
    </source>
</evidence>
<keyword evidence="8" id="KW-1015">Disulfide bond</keyword>
<dbReference type="GO" id="GO:0031640">
    <property type="term" value="P:killing of cells of another organism"/>
    <property type="evidence" value="ECO:0007669"/>
    <property type="project" value="UniProtKB-UniRule"/>
</dbReference>
<dbReference type="GO" id="GO:0005576">
    <property type="term" value="C:extracellular region"/>
    <property type="evidence" value="ECO:0007669"/>
    <property type="project" value="UniProtKB-SubCell"/>
</dbReference>
<evidence type="ECO:0000256" key="8">
    <source>
        <dbReference type="ARBA" id="ARBA00023157"/>
    </source>
</evidence>
<keyword evidence="3 9" id="KW-0964">Secreted</keyword>
<proteinExistence type="evidence at transcript level"/>
<name>I3SJZ1_LOTJA</name>
<dbReference type="EMBL" id="BT140788">
    <property type="protein sequence ID" value="AFK40583.1"/>
    <property type="molecule type" value="mRNA"/>
</dbReference>